<proteinExistence type="predicted"/>
<accession>A0A0F8ZQV2</accession>
<reference evidence="1" key="1">
    <citation type="journal article" date="2015" name="Nature">
        <title>Complex archaea that bridge the gap between prokaryotes and eukaryotes.</title>
        <authorList>
            <person name="Spang A."/>
            <person name="Saw J.H."/>
            <person name="Jorgensen S.L."/>
            <person name="Zaremba-Niedzwiedzka K."/>
            <person name="Martijn J."/>
            <person name="Lind A.E."/>
            <person name="van Eijk R."/>
            <person name="Schleper C."/>
            <person name="Guy L."/>
            <person name="Ettema T.J."/>
        </authorList>
    </citation>
    <scope>NUCLEOTIDE SEQUENCE</scope>
</reference>
<comment type="caution">
    <text evidence="1">The sequence shown here is derived from an EMBL/GenBank/DDBJ whole genome shotgun (WGS) entry which is preliminary data.</text>
</comment>
<feature type="non-terminal residue" evidence="1">
    <location>
        <position position="1"/>
    </location>
</feature>
<dbReference type="Gene3D" id="1.25.40.10">
    <property type="entry name" value="Tetratricopeptide repeat domain"/>
    <property type="match status" value="1"/>
</dbReference>
<dbReference type="AlphaFoldDB" id="A0A0F8ZQV2"/>
<organism evidence="1">
    <name type="scientific">marine sediment metagenome</name>
    <dbReference type="NCBI Taxonomy" id="412755"/>
    <lineage>
        <taxon>unclassified sequences</taxon>
        <taxon>metagenomes</taxon>
        <taxon>ecological metagenomes</taxon>
    </lineage>
</organism>
<dbReference type="Pfam" id="PF00515">
    <property type="entry name" value="TPR_1"/>
    <property type="match status" value="1"/>
</dbReference>
<protein>
    <submittedName>
        <fullName evidence="1">Uncharacterized protein</fullName>
    </submittedName>
</protein>
<dbReference type="InterPro" id="IPR019734">
    <property type="entry name" value="TPR_rpt"/>
</dbReference>
<evidence type="ECO:0000313" key="1">
    <source>
        <dbReference type="EMBL" id="KKK68779.1"/>
    </source>
</evidence>
<gene>
    <name evidence="1" type="ORF">LCGC14_2940640</name>
</gene>
<dbReference type="PROSITE" id="PS50005">
    <property type="entry name" value="TPR"/>
    <property type="match status" value="1"/>
</dbReference>
<name>A0A0F8ZQV2_9ZZZZ</name>
<dbReference type="InterPro" id="IPR011990">
    <property type="entry name" value="TPR-like_helical_dom_sf"/>
</dbReference>
<dbReference type="SUPFAM" id="SSF48452">
    <property type="entry name" value="TPR-like"/>
    <property type="match status" value="1"/>
</dbReference>
<dbReference type="EMBL" id="LAZR01058972">
    <property type="protein sequence ID" value="KKK68779.1"/>
    <property type="molecule type" value="Genomic_DNA"/>
</dbReference>
<sequence>LGIVLLAQGKLDEAIDYFRWALQVHPDYPEARENLNIALKLQSKINGAIE</sequence>
<dbReference type="PROSITE" id="PS50293">
    <property type="entry name" value="TPR_REGION"/>
    <property type="match status" value="1"/>
</dbReference>